<evidence type="ECO:0000256" key="3">
    <source>
        <dbReference type="ARBA" id="ARBA00023180"/>
    </source>
</evidence>
<dbReference type="GO" id="GO:0052324">
    <property type="term" value="P:plant-type cell wall cellulose biosynthetic process"/>
    <property type="evidence" value="ECO:0007669"/>
    <property type="project" value="TreeGrafter"/>
</dbReference>
<evidence type="ECO:0000256" key="4">
    <source>
        <dbReference type="SAM" id="MobiDB-lite"/>
    </source>
</evidence>
<proteinExistence type="inferred from homology"/>
<accession>A0A0E0QUQ8</accession>
<evidence type="ECO:0000313" key="5">
    <source>
        <dbReference type="EnsemblPlants" id="ORUFI09G20220.1"/>
    </source>
</evidence>
<dbReference type="EnsemblPlants" id="ORUFI09G20220.1">
    <property type="protein sequence ID" value="ORUFI09G20220.1"/>
    <property type="gene ID" value="ORUFI09G20220"/>
</dbReference>
<dbReference type="Proteomes" id="UP000008022">
    <property type="component" value="Unassembled WGS sequence"/>
</dbReference>
<organism evidence="5 6">
    <name type="scientific">Oryza rufipogon</name>
    <name type="common">Brownbeard rice</name>
    <name type="synonym">Asian wild rice</name>
    <dbReference type="NCBI Taxonomy" id="4529"/>
    <lineage>
        <taxon>Eukaryota</taxon>
        <taxon>Viridiplantae</taxon>
        <taxon>Streptophyta</taxon>
        <taxon>Embryophyta</taxon>
        <taxon>Tracheophyta</taxon>
        <taxon>Spermatophyta</taxon>
        <taxon>Magnoliopsida</taxon>
        <taxon>Liliopsida</taxon>
        <taxon>Poales</taxon>
        <taxon>Poaceae</taxon>
        <taxon>BOP clade</taxon>
        <taxon>Oryzoideae</taxon>
        <taxon>Oryzeae</taxon>
        <taxon>Oryzinae</taxon>
        <taxon>Oryza</taxon>
    </lineage>
</organism>
<keyword evidence="2" id="KW-0732">Signal</keyword>
<evidence type="ECO:0000256" key="1">
    <source>
        <dbReference type="ARBA" id="ARBA00005507"/>
    </source>
</evidence>
<keyword evidence="6" id="KW-1185">Reference proteome</keyword>
<feature type="region of interest" description="Disordered" evidence="4">
    <location>
        <begin position="157"/>
        <end position="180"/>
    </location>
</feature>
<feature type="compositionally biased region" description="Gly residues" evidence="4">
    <location>
        <begin position="157"/>
        <end position="169"/>
    </location>
</feature>
<dbReference type="GO" id="GO:0010215">
    <property type="term" value="P:cellulose microfibril organization"/>
    <property type="evidence" value="ECO:0007669"/>
    <property type="project" value="InterPro"/>
</dbReference>
<dbReference type="PANTHER" id="PTHR31673">
    <property type="entry name" value="PROTEIN COBRA"/>
    <property type="match status" value="1"/>
</dbReference>
<comment type="similarity">
    <text evidence="1">Belongs to the COBRA family.</text>
</comment>
<reference evidence="6" key="1">
    <citation type="submission" date="2013-06" db="EMBL/GenBank/DDBJ databases">
        <authorList>
            <person name="Zhao Q."/>
        </authorList>
    </citation>
    <scope>NUCLEOTIDE SEQUENCE</scope>
    <source>
        <strain evidence="6">cv. W1943</strain>
    </source>
</reference>
<reference evidence="5" key="2">
    <citation type="submission" date="2015-06" db="UniProtKB">
        <authorList>
            <consortium name="EnsemblPlants"/>
        </authorList>
    </citation>
    <scope>IDENTIFICATION</scope>
</reference>
<sequence>MLGARSAPRCGMLSCRLVPLSSFCRLLQPADHQPRQGRRLVSAYGQDPAGSVFAFQVSVGLAGTTNKTVKLPTNFTPIGPWPGCTCGPALERWCRRCNPGPDCRCWTQADSHLHLLPAACVALPDLLRLLRLLLYNNTIVSCACACDHDGHRGNGGGGRNARGGIGGHSAGAATRTAAAS</sequence>
<dbReference type="GO" id="GO:0005886">
    <property type="term" value="C:plasma membrane"/>
    <property type="evidence" value="ECO:0007669"/>
    <property type="project" value="TreeGrafter"/>
</dbReference>
<name>A0A0E0QUQ8_ORYRU</name>
<protein>
    <submittedName>
        <fullName evidence="5">Uncharacterized protein</fullName>
    </submittedName>
</protein>
<dbReference type="PANTHER" id="PTHR31673:SF55">
    <property type="entry name" value="COBRA-LIKE PROTEIN 5"/>
    <property type="match status" value="1"/>
</dbReference>
<evidence type="ECO:0000256" key="2">
    <source>
        <dbReference type="ARBA" id="ARBA00022729"/>
    </source>
</evidence>
<dbReference type="Gramene" id="ORUFI09G20220.1">
    <property type="protein sequence ID" value="ORUFI09G20220.1"/>
    <property type="gene ID" value="ORUFI09G20220"/>
</dbReference>
<dbReference type="InterPro" id="IPR006918">
    <property type="entry name" value="COBRA_pln"/>
</dbReference>
<dbReference type="HOGENOM" id="CLU_1498663_0_0_1"/>
<dbReference type="AlphaFoldDB" id="A0A0E0QUQ8"/>
<feature type="compositionally biased region" description="Low complexity" evidence="4">
    <location>
        <begin position="170"/>
        <end position="180"/>
    </location>
</feature>
<dbReference type="STRING" id="4529.A0A0E0QUQ8"/>
<evidence type="ECO:0000313" key="6">
    <source>
        <dbReference type="Proteomes" id="UP000008022"/>
    </source>
</evidence>
<keyword evidence="3" id="KW-0325">Glycoprotein</keyword>